<evidence type="ECO:0000313" key="2">
    <source>
        <dbReference type="Proteomes" id="UP000814128"/>
    </source>
</evidence>
<accession>A0ACB8QPB9</accession>
<evidence type="ECO:0000313" key="1">
    <source>
        <dbReference type="EMBL" id="KAI0033483.1"/>
    </source>
</evidence>
<name>A0ACB8QPB9_9AGAM</name>
<sequence>MHPYRGSPRCPRCEKSVYAAEQVMGPGRRLYHKGCLTCYDCNKRLDSLSLVEHDEEPYCKNCHSKNFGTRDLRQANLPHRGDLQPLSPTRTGSFPPVPPLSPTLDGEAEEARPVPTVTMTLGRRVGTPLAQTPTGTRYGAGLGGASASPLRATPTGSARWGGGTPQCPKCGKSVYFAEQVKAVGKTWHKTCLRCTECGTSLDATRLTEKDGIPHCHRCYNKLHGPAGHGYALLGKAGG</sequence>
<dbReference type="Proteomes" id="UP000814128">
    <property type="component" value="Unassembled WGS sequence"/>
</dbReference>
<organism evidence="1 2">
    <name type="scientific">Vararia minispora EC-137</name>
    <dbReference type="NCBI Taxonomy" id="1314806"/>
    <lineage>
        <taxon>Eukaryota</taxon>
        <taxon>Fungi</taxon>
        <taxon>Dikarya</taxon>
        <taxon>Basidiomycota</taxon>
        <taxon>Agaricomycotina</taxon>
        <taxon>Agaricomycetes</taxon>
        <taxon>Russulales</taxon>
        <taxon>Lachnocladiaceae</taxon>
        <taxon>Vararia</taxon>
    </lineage>
</organism>
<proteinExistence type="predicted"/>
<reference evidence="1" key="1">
    <citation type="submission" date="2021-02" db="EMBL/GenBank/DDBJ databases">
        <authorList>
            <consortium name="DOE Joint Genome Institute"/>
            <person name="Ahrendt S."/>
            <person name="Looney B.P."/>
            <person name="Miyauchi S."/>
            <person name="Morin E."/>
            <person name="Drula E."/>
            <person name="Courty P.E."/>
            <person name="Chicoki N."/>
            <person name="Fauchery L."/>
            <person name="Kohler A."/>
            <person name="Kuo A."/>
            <person name="Labutti K."/>
            <person name="Pangilinan J."/>
            <person name="Lipzen A."/>
            <person name="Riley R."/>
            <person name="Andreopoulos W."/>
            <person name="He G."/>
            <person name="Johnson J."/>
            <person name="Barry K.W."/>
            <person name="Grigoriev I.V."/>
            <person name="Nagy L."/>
            <person name="Hibbett D."/>
            <person name="Henrissat B."/>
            <person name="Matheny P.B."/>
            <person name="Labbe J."/>
            <person name="Martin F."/>
        </authorList>
    </citation>
    <scope>NUCLEOTIDE SEQUENCE</scope>
    <source>
        <strain evidence="1">EC-137</strain>
    </source>
</reference>
<comment type="caution">
    <text evidence="1">The sequence shown here is derived from an EMBL/GenBank/DDBJ whole genome shotgun (WGS) entry which is preliminary data.</text>
</comment>
<protein>
    <submittedName>
        <fullName evidence="1">Uncharacterized protein</fullName>
    </submittedName>
</protein>
<gene>
    <name evidence="1" type="ORF">K488DRAFT_47564</name>
</gene>
<dbReference type="EMBL" id="MU273518">
    <property type="protein sequence ID" value="KAI0033483.1"/>
    <property type="molecule type" value="Genomic_DNA"/>
</dbReference>
<reference evidence="1" key="2">
    <citation type="journal article" date="2022" name="New Phytol.">
        <title>Evolutionary transition to the ectomycorrhizal habit in the genomes of a hyperdiverse lineage of mushroom-forming fungi.</title>
        <authorList>
            <person name="Looney B."/>
            <person name="Miyauchi S."/>
            <person name="Morin E."/>
            <person name="Drula E."/>
            <person name="Courty P.E."/>
            <person name="Kohler A."/>
            <person name="Kuo A."/>
            <person name="LaButti K."/>
            <person name="Pangilinan J."/>
            <person name="Lipzen A."/>
            <person name="Riley R."/>
            <person name="Andreopoulos W."/>
            <person name="He G."/>
            <person name="Johnson J."/>
            <person name="Nolan M."/>
            <person name="Tritt A."/>
            <person name="Barry K.W."/>
            <person name="Grigoriev I.V."/>
            <person name="Nagy L.G."/>
            <person name="Hibbett D."/>
            <person name="Henrissat B."/>
            <person name="Matheny P.B."/>
            <person name="Labbe J."/>
            <person name="Martin F.M."/>
        </authorList>
    </citation>
    <scope>NUCLEOTIDE SEQUENCE</scope>
    <source>
        <strain evidence="1">EC-137</strain>
    </source>
</reference>
<keyword evidence="2" id="KW-1185">Reference proteome</keyword>